<reference evidence="2" key="1">
    <citation type="submission" date="2015-06" db="EMBL/GenBank/DDBJ databases">
        <authorList>
            <person name="Joergensen T."/>
        </authorList>
    </citation>
    <scope>NUCLEOTIDE SEQUENCE</scope>
    <source>
        <plasmid evidence="2">pRGRH0225</plasmid>
        <plasmid evidence="3">pRGRH1786</plasmid>
    </source>
</reference>
<proteinExistence type="predicted"/>
<dbReference type="Pfam" id="PF15738">
    <property type="entry name" value="YafQ_toxin"/>
    <property type="match status" value="1"/>
</dbReference>
<dbReference type="SUPFAM" id="SSF143011">
    <property type="entry name" value="RelE-like"/>
    <property type="match status" value="1"/>
</dbReference>
<geneLocation type="plasmid" evidence="2">
    <name>pRGRH0225</name>
</geneLocation>
<dbReference type="GO" id="GO:0006402">
    <property type="term" value="P:mRNA catabolic process"/>
    <property type="evidence" value="ECO:0007669"/>
    <property type="project" value="TreeGrafter"/>
</dbReference>
<sequence>MQYDIKYSSKFKKHYKKLNTKEQQEARAIIERLANDEPLEPKYKDHALKGDFLGFRECHIKPDLLLIYQKQDDKIILYCLDIGSHSELF</sequence>
<evidence type="ECO:0000256" key="1">
    <source>
        <dbReference type="ARBA" id="ARBA00022649"/>
    </source>
</evidence>
<dbReference type="EMBL" id="LN854286">
    <property type="protein sequence ID" value="CRY97891.1"/>
    <property type="molecule type" value="Genomic_DNA"/>
</dbReference>
<accession>A0A0H5PYM2</accession>
<dbReference type="InterPro" id="IPR004386">
    <property type="entry name" value="Toxin_YafQ-like"/>
</dbReference>
<evidence type="ECO:0000313" key="3">
    <source>
        <dbReference type="EMBL" id="CRY97891.1"/>
    </source>
</evidence>
<dbReference type="PIRSF" id="PIRSF006156">
    <property type="entry name" value="YafQ"/>
    <property type="match status" value="1"/>
</dbReference>
<keyword evidence="1" id="KW-1277">Toxin-antitoxin system</keyword>
<keyword evidence="2" id="KW-0614">Plasmid</keyword>
<dbReference type="AlphaFoldDB" id="A0A0H5PYM2"/>
<evidence type="ECO:0008006" key="4">
    <source>
        <dbReference type="Google" id="ProtNLM"/>
    </source>
</evidence>
<reference evidence="2" key="2">
    <citation type="submission" date="2015-07" db="EMBL/GenBank/DDBJ databases">
        <title>Plasmids, circular viruses and viroids from rat gut.</title>
        <authorList>
            <person name="Jorgensen T.J."/>
            <person name="Hansen M.A."/>
            <person name="Xu Z."/>
            <person name="Tabak M.A."/>
            <person name="Sorensen S.J."/>
            <person name="Hansen L.H."/>
        </authorList>
    </citation>
    <scope>NUCLEOTIDE SEQUENCE</scope>
    <source>
        <plasmid evidence="2">pRGRH0225</plasmid>
        <plasmid evidence="3">pRGRH1786</plasmid>
    </source>
</reference>
<dbReference type="InterPro" id="IPR007712">
    <property type="entry name" value="RelE/ParE_toxin"/>
</dbReference>
<dbReference type="PANTHER" id="PTHR40588:SF1">
    <property type="entry name" value="MRNA INTERFERASE TOXIN YAFQ"/>
    <property type="match status" value="1"/>
</dbReference>
<dbReference type="NCBIfam" id="TIGR02385">
    <property type="entry name" value="RelE_StbE"/>
    <property type="match status" value="1"/>
</dbReference>
<name>A0A0H5PYM2_9ZZZZ</name>
<dbReference type="PANTHER" id="PTHR40588">
    <property type="entry name" value="MRNA INTERFERASE TOXIN YAFQ"/>
    <property type="match status" value="1"/>
</dbReference>
<protein>
    <recommendedName>
        <fullName evidence="4">Type II toxin-antitoxin system YafQ family toxin</fullName>
    </recommendedName>
</protein>
<dbReference type="GO" id="GO:0004521">
    <property type="term" value="F:RNA endonuclease activity"/>
    <property type="evidence" value="ECO:0007669"/>
    <property type="project" value="TreeGrafter"/>
</dbReference>
<evidence type="ECO:0000313" key="2">
    <source>
        <dbReference type="EMBL" id="CRY94275.1"/>
    </source>
</evidence>
<dbReference type="EMBL" id="LN852898">
    <property type="protein sequence ID" value="CRY94275.1"/>
    <property type="molecule type" value="Genomic_DNA"/>
</dbReference>
<dbReference type="Gene3D" id="3.30.2310.20">
    <property type="entry name" value="RelE-like"/>
    <property type="match status" value="1"/>
</dbReference>
<geneLocation type="plasmid" evidence="3">
    <name>pRGRH1786</name>
</geneLocation>
<organism evidence="2">
    <name type="scientific">uncultured prokaryote</name>
    <dbReference type="NCBI Taxonomy" id="198431"/>
    <lineage>
        <taxon>unclassified sequences</taxon>
        <taxon>environmental samples</taxon>
    </lineage>
</organism>
<dbReference type="InterPro" id="IPR035093">
    <property type="entry name" value="RelE/ParE_toxin_dom_sf"/>
</dbReference>